<evidence type="ECO:0000313" key="12">
    <source>
        <dbReference type="Proteomes" id="UP000269115"/>
    </source>
</evidence>
<keyword evidence="5 9" id="KW-0627">Porphyrin biosynthesis</keyword>
<comment type="caution">
    <text evidence="11">The sequence shown here is derived from an EMBL/GenBank/DDBJ whole genome shotgun (WGS) entry which is preliminary data.</text>
</comment>
<evidence type="ECO:0000259" key="10">
    <source>
        <dbReference type="Pfam" id="PF02602"/>
    </source>
</evidence>
<dbReference type="PANTHER" id="PTHR38042">
    <property type="entry name" value="UROPORPHYRINOGEN-III SYNTHASE, CHLOROPLASTIC"/>
    <property type="match status" value="1"/>
</dbReference>
<dbReference type="SUPFAM" id="SSF69618">
    <property type="entry name" value="HemD-like"/>
    <property type="match status" value="1"/>
</dbReference>
<evidence type="ECO:0000256" key="7">
    <source>
        <dbReference type="ARBA" id="ARBA00040167"/>
    </source>
</evidence>
<reference evidence="11 12" key="1">
    <citation type="submission" date="2018-11" db="EMBL/GenBank/DDBJ databases">
        <title>Genomic analyses of the natural microbiome of Caenorhabditis elegans.</title>
        <authorList>
            <person name="Samuel B."/>
        </authorList>
    </citation>
    <scope>NUCLEOTIDE SEQUENCE [LARGE SCALE GENOMIC DNA]</scope>
    <source>
        <strain evidence="11 12">BIGb0473</strain>
    </source>
</reference>
<dbReference type="GO" id="GO:0006780">
    <property type="term" value="P:uroporphyrinogen III biosynthetic process"/>
    <property type="evidence" value="ECO:0007669"/>
    <property type="project" value="UniProtKB-UniRule"/>
</dbReference>
<dbReference type="GO" id="GO:0004852">
    <property type="term" value="F:uroporphyrinogen-III synthase activity"/>
    <property type="evidence" value="ECO:0007669"/>
    <property type="project" value="UniProtKB-UniRule"/>
</dbReference>
<evidence type="ECO:0000256" key="6">
    <source>
        <dbReference type="ARBA" id="ARBA00037589"/>
    </source>
</evidence>
<protein>
    <recommendedName>
        <fullName evidence="7 9">Uroporphyrinogen-III synthase</fullName>
        <ecNumber evidence="3 9">4.2.1.75</ecNumber>
    </recommendedName>
</protein>
<evidence type="ECO:0000313" key="11">
    <source>
        <dbReference type="EMBL" id="ROQ46299.1"/>
    </source>
</evidence>
<dbReference type="AlphaFoldDB" id="A0A9X8EDX1"/>
<dbReference type="InterPro" id="IPR003754">
    <property type="entry name" value="4pyrrol_synth_uPrphyn_synth"/>
</dbReference>
<dbReference type="PANTHER" id="PTHR38042:SF1">
    <property type="entry name" value="UROPORPHYRINOGEN-III SYNTHASE, CHLOROPLASTIC"/>
    <property type="match status" value="1"/>
</dbReference>
<dbReference type="InterPro" id="IPR036108">
    <property type="entry name" value="4pyrrol_syn_uPrphyn_synt_sf"/>
</dbReference>
<dbReference type="EMBL" id="RJUR01000016">
    <property type="protein sequence ID" value="ROQ46299.1"/>
    <property type="molecule type" value="Genomic_DNA"/>
</dbReference>
<evidence type="ECO:0000256" key="9">
    <source>
        <dbReference type="RuleBase" id="RU366031"/>
    </source>
</evidence>
<dbReference type="InterPro" id="IPR039793">
    <property type="entry name" value="UROS/Hem4"/>
</dbReference>
<keyword evidence="4 9" id="KW-0456">Lyase</keyword>
<evidence type="ECO:0000256" key="3">
    <source>
        <dbReference type="ARBA" id="ARBA00013109"/>
    </source>
</evidence>
<evidence type="ECO:0000256" key="4">
    <source>
        <dbReference type="ARBA" id="ARBA00023239"/>
    </source>
</evidence>
<dbReference type="EC" id="4.2.1.75" evidence="3 9"/>
<feature type="domain" description="Tetrapyrrole biosynthesis uroporphyrinogen III synthase" evidence="10">
    <location>
        <begin position="17"/>
        <end position="242"/>
    </location>
</feature>
<dbReference type="Pfam" id="PF02602">
    <property type="entry name" value="HEM4"/>
    <property type="match status" value="1"/>
</dbReference>
<evidence type="ECO:0000256" key="5">
    <source>
        <dbReference type="ARBA" id="ARBA00023244"/>
    </source>
</evidence>
<sequence length="255" mass="27322">MNGWRLLLTRPADDCVALAATLAQAGVFGSSLPLLEIEALPVTDAQRSTVLGLADYAAVIVVSKPAARLGLALLDQYWPRTPALPWFTVGAATAAILQAHGCEVHFPPQGDDSEALLQLTRLQEVFAQPQPRFLIMRGEDGRELLAERLTAQGASVDYLPLYRRCLPEYPVGTLMRRIDAERLNGVVVSSGQGLEHLRQLAGSDWSRLAAWPLFVPSPRVAEQARAAGAQNVVDCRGASATALLAALQETPAPAS</sequence>
<dbReference type="Gene3D" id="3.40.50.10090">
    <property type="match status" value="2"/>
</dbReference>
<comment type="similarity">
    <text evidence="2 9">Belongs to the uroporphyrinogen-III synthase family.</text>
</comment>
<evidence type="ECO:0000256" key="8">
    <source>
        <dbReference type="ARBA" id="ARBA00048617"/>
    </source>
</evidence>
<evidence type="ECO:0000256" key="1">
    <source>
        <dbReference type="ARBA" id="ARBA00004772"/>
    </source>
</evidence>
<name>A0A9X8EDX1_PSEPU</name>
<evidence type="ECO:0000256" key="2">
    <source>
        <dbReference type="ARBA" id="ARBA00008133"/>
    </source>
</evidence>
<organism evidence="11 12">
    <name type="scientific">Pseudomonas putida</name>
    <name type="common">Arthrobacter siderocapsulatus</name>
    <dbReference type="NCBI Taxonomy" id="303"/>
    <lineage>
        <taxon>Bacteria</taxon>
        <taxon>Pseudomonadati</taxon>
        <taxon>Pseudomonadota</taxon>
        <taxon>Gammaproteobacteria</taxon>
        <taxon>Pseudomonadales</taxon>
        <taxon>Pseudomonadaceae</taxon>
        <taxon>Pseudomonas</taxon>
    </lineage>
</organism>
<comment type="pathway">
    <text evidence="1 9">Porphyrin-containing compound metabolism; protoporphyrin-IX biosynthesis; coproporphyrinogen-III from 5-aminolevulinate: step 3/4.</text>
</comment>
<dbReference type="RefSeq" id="WP_078480664.1">
    <property type="nucleotide sequence ID" value="NZ_RJUR01000016.1"/>
</dbReference>
<accession>A0A9X8EDX1</accession>
<gene>
    <name evidence="11" type="ORF">EDF85_4135</name>
</gene>
<proteinExistence type="inferred from homology"/>
<dbReference type="NCBIfam" id="NF004395">
    <property type="entry name" value="PRK05752.1"/>
    <property type="match status" value="1"/>
</dbReference>
<dbReference type="GO" id="GO:0006782">
    <property type="term" value="P:protoporphyrinogen IX biosynthetic process"/>
    <property type="evidence" value="ECO:0007669"/>
    <property type="project" value="UniProtKB-UniRule"/>
</dbReference>
<dbReference type="Proteomes" id="UP000269115">
    <property type="component" value="Unassembled WGS sequence"/>
</dbReference>
<comment type="function">
    <text evidence="6 9">Catalyzes cyclization of the linear tetrapyrrole, hydroxymethylbilane, to the macrocyclic uroporphyrinogen III.</text>
</comment>
<dbReference type="CDD" id="cd06578">
    <property type="entry name" value="HemD"/>
    <property type="match status" value="1"/>
</dbReference>
<comment type="catalytic activity">
    <reaction evidence="8 9">
        <text>hydroxymethylbilane = uroporphyrinogen III + H2O</text>
        <dbReference type="Rhea" id="RHEA:18965"/>
        <dbReference type="ChEBI" id="CHEBI:15377"/>
        <dbReference type="ChEBI" id="CHEBI:57308"/>
        <dbReference type="ChEBI" id="CHEBI:57845"/>
        <dbReference type="EC" id="4.2.1.75"/>
    </reaction>
</comment>